<comment type="caution">
    <text evidence="2">The sequence shown here is derived from an EMBL/GenBank/DDBJ whole genome shotgun (WGS) entry which is preliminary data.</text>
</comment>
<proteinExistence type="predicted"/>
<reference evidence="2 3" key="1">
    <citation type="submission" date="2022-11" db="EMBL/GenBank/DDBJ databases">
        <title>Minimal conservation of predation-associated metabolite biosynthetic gene clusters underscores biosynthetic potential of Myxococcota including descriptions for ten novel species: Archangium lansinium sp. nov., Myxococcus landrumus sp. nov., Nannocystis bai.</title>
        <authorList>
            <person name="Ahearne A."/>
            <person name="Stevens C."/>
            <person name="Phillips K."/>
        </authorList>
    </citation>
    <scope>NUCLEOTIDE SEQUENCE [LARGE SCALE GENOMIC DNA]</scope>
    <source>
        <strain evidence="2 3">MIWBW</strain>
    </source>
</reference>
<feature type="compositionally biased region" description="Low complexity" evidence="1">
    <location>
        <begin position="35"/>
        <end position="44"/>
    </location>
</feature>
<dbReference type="PROSITE" id="PS51257">
    <property type="entry name" value="PROKAR_LIPOPROTEIN"/>
    <property type="match status" value="1"/>
</dbReference>
<dbReference type="EMBL" id="JAPNKA010000001">
    <property type="protein sequence ID" value="MCY1073602.1"/>
    <property type="molecule type" value="Genomic_DNA"/>
</dbReference>
<evidence type="ECO:0000256" key="1">
    <source>
        <dbReference type="SAM" id="MobiDB-lite"/>
    </source>
</evidence>
<feature type="region of interest" description="Disordered" evidence="1">
    <location>
        <begin position="28"/>
        <end position="186"/>
    </location>
</feature>
<protein>
    <recommendedName>
        <fullName evidence="4">Lipoprotein</fullName>
    </recommendedName>
</protein>
<evidence type="ECO:0008006" key="4">
    <source>
        <dbReference type="Google" id="ProtNLM"/>
    </source>
</evidence>
<dbReference type="Proteomes" id="UP001207654">
    <property type="component" value="Unassembled WGS sequence"/>
</dbReference>
<sequence length="186" mass="19329">MAGKMKTGLPLVGLLAGSLVLGTGCKRAEAEARPQDLLQQQQEQDGARPNTKDDLQGEEALPPEQDTLDRSGTGGAGDTRTQSQDEDTLERSGTGGALDQGTTQEPNTLDEPGTGGSIDPSAPDEDIMDEPGTGGAGSTGQDTVRDEDEGVLQPGKNDEGLDHNEGQVDEDTVSPPGARPQPEQQR</sequence>
<organism evidence="2 3">
    <name type="scientific">Archangium lansingense</name>
    <dbReference type="NCBI Taxonomy" id="2995310"/>
    <lineage>
        <taxon>Bacteria</taxon>
        <taxon>Pseudomonadati</taxon>
        <taxon>Myxococcota</taxon>
        <taxon>Myxococcia</taxon>
        <taxon>Myxococcales</taxon>
        <taxon>Cystobacterineae</taxon>
        <taxon>Archangiaceae</taxon>
        <taxon>Archangium</taxon>
    </lineage>
</organism>
<evidence type="ECO:0000313" key="2">
    <source>
        <dbReference type="EMBL" id="MCY1073602.1"/>
    </source>
</evidence>
<evidence type="ECO:0000313" key="3">
    <source>
        <dbReference type="Proteomes" id="UP001207654"/>
    </source>
</evidence>
<keyword evidence="3" id="KW-1185">Reference proteome</keyword>
<accession>A0ABT3ZW30</accession>
<feature type="compositionally biased region" description="Basic and acidic residues" evidence="1">
    <location>
        <begin position="156"/>
        <end position="166"/>
    </location>
</feature>
<name>A0ABT3ZW30_9BACT</name>
<dbReference type="RefSeq" id="WP_267532602.1">
    <property type="nucleotide sequence ID" value="NZ_JAPNKA010000001.1"/>
</dbReference>
<gene>
    <name evidence="2" type="ORF">OV287_03820</name>
</gene>